<keyword evidence="2" id="KW-1185">Reference proteome</keyword>
<dbReference type="AlphaFoldDB" id="A0A1I1XX45"/>
<evidence type="ECO:0008006" key="3">
    <source>
        <dbReference type="Google" id="ProtNLM"/>
    </source>
</evidence>
<protein>
    <recommendedName>
        <fullName evidence="3">Response regulatory domain-containing protein</fullName>
    </recommendedName>
</protein>
<evidence type="ECO:0000313" key="2">
    <source>
        <dbReference type="Proteomes" id="UP000198977"/>
    </source>
</evidence>
<proteinExistence type="predicted"/>
<accession>A0A1I1XX45</accession>
<sequence>MSFFIYEPDLIVQEDISETLSELFSDCSIRLFDSVDELFETLAAYTEPAVAIVARPTVCLFARLMDPTKLAQNVRFVVIGGGSKVSQPLPGWMQMVPLPFDTTMLISAIRTAISDLR</sequence>
<organism evidence="1 2">
    <name type="scientific">Sulfitobacter brevis</name>
    <dbReference type="NCBI Taxonomy" id="74348"/>
    <lineage>
        <taxon>Bacteria</taxon>
        <taxon>Pseudomonadati</taxon>
        <taxon>Pseudomonadota</taxon>
        <taxon>Alphaproteobacteria</taxon>
        <taxon>Rhodobacterales</taxon>
        <taxon>Roseobacteraceae</taxon>
        <taxon>Sulfitobacter</taxon>
    </lineage>
</organism>
<dbReference type="EMBL" id="FOMW01000005">
    <property type="protein sequence ID" value="SFE11956.1"/>
    <property type="molecule type" value="Genomic_DNA"/>
</dbReference>
<evidence type="ECO:0000313" key="1">
    <source>
        <dbReference type="EMBL" id="SFE11956.1"/>
    </source>
</evidence>
<dbReference type="RefSeq" id="WP_093923327.1">
    <property type="nucleotide sequence ID" value="NZ_FOMW01000005.1"/>
</dbReference>
<dbReference type="Proteomes" id="UP000198977">
    <property type="component" value="Unassembled WGS sequence"/>
</dbReference>
<name>A0A1I1XX45_9RHOB</name>
<reference evidence="1 2" key="1">
    <citation type="submission" date="2016-10" db="EMBL/GenBank/DDBJ databases">
        <authorList>
            <person name="de Groot N.N."/>
        </authorList>
    </citation>
    <scope>NUCLEOTIDE SEQUENCE [LARGE SCALE GENOMIC DNA]</scope>
    <source>
        <strain evidence="1 2">DSM 11443</strain>
    </source>
</reference>
<gene>
    <name evidence="1" type="ORF">SAMN04488523_10561</name>
</gene>